<keyword evidence="5 7" id="KW-1133">Transmembrane helix</keyword>
<dbReference type="PANTHER" id="PTHR10332:SF10">
    <property type="entry name" value="EQUILIBRATIVE NUCLEOSIDE TRANSPORTER 4"/>
    <property type="match status" value="1"/>
</dbReference>
<keyword evidence="6 7" id="KW-0472">Membrane</keyword>
<feature type="transmembrane region" description="Helical" evidence="7">
    <location>
        <begin position="94"/>
        <end position="111"/>
    </location>
</feature>
<comment type="similarity">
    <text evidence="2">Belongs to the SLC29A/ENT transporter (TC 2.A.57) family.</text>
</comment>
<dbReference type="OrthoDB" id="10014563at2759"/>
<protein>
    <submittedName>
        <fullName evidence="8">Equilibrative nucleoside transporter 4</fullName>
    </submittedName>
</protein>
<keyword evidence="9" id="KW-1185">Reference proteome</keyword>
<evidence type="ECO:0000313" key="9">
    <source>
        <dbReference type="Proteomes" id="UP000281406"/>
    </source>
</evidence>
<dbReference type="Pfam" id="PF01733">
    <property type="entry name" value="Nucleoside_tran"/>
    <property type="match status" value="2"/>
</dbReference>
<feature type="transmembrane region" description="Helical" evidence="7">
    <location>
        <begin position="55"/>
        <end position="74"/>
    </location>
</feature>
<name>A0A3N0XKW2_ANAGA</name>
<feature type="transmembrane region" description="Helical" evidence="7">
    <location>
        <begin position="123"/>
        <end position="142"/>
    </location>
</feature>
<comment type="caution">
    <text evidence="8">The sequence shown here is derived from an EMBL/GenBank/DDBJ whole genome shotgun (WGS) entry which is preliminary data.</text>
</comment>
<dbReference type="GO" id="GO:0005337">
    <property type="term" value="F:nucleoside transmembrane transporter activity"/>
    <property type="evidence" value="ECO:0007669"/>
    <property type="project" value="InterPro"/>
</dbReference>
<sequence>MYSEEWSRNRQDREKAVITNFSFSQLPEEEKRGRIKHHSAHDSEESIPDDRYHGIYFAMLLAGVGFLLPYNSFITDVDYLHRKFKGTSIVFDMSLTYILVALSAVIVNNALVERLSLHTRICVGYLFALGPLVFVSVFDVWLELFDTQQSYVVTLAAIAIVAFGCTVQQSSFYGYTGMLPKRYTQGVMTGESTAGVIVSLSRIFTKLLVEDEKNNTIIFFLFSISIETLCFLLHVVVRQTHFVRYHTDRARHSHSWLKGQINNVTTQKHSGYQIHYDSSAEEEDGVVSSTVDDADAVNLGNGSHGDGIYVRFDVPKPDTKRTWISVKELLGRRCAVARMIWPYMLSILVTYFITLCLFPGLESELRNDTLGEWLPILTMALFNMADFVGKWVGYKAASEHFVLKVDVLEAGKMGKRKDLSEFDKGQNVMARRLGQSISKTAALVGCSRSAVILAACPYEWGGVQLLVWSCLRVLFLPLFVMCVSPVQHPLLAHPAWPCGLSMMLGISNGYLGSVPMIQAAGKVPLQQREVAGNTMTVSYMAGLMLGSAVSYSTYSLTSQAHATHTLKLNNTLTLHSYIPGH</sequence>
<evidence type="ECO:0000256" key="2">
    <source>
        <dbReference type="ARBA" id="ARBA00007965"/>
    </source>
</evidence>
<dbReference type="EMBL" id="RJVU01070129">
    <property type="protein sequence ID" value="ROI62429.1"/>
    <property type="molecule type" value="Genomic_DNA"/>
</dbReference>
<dbReference type="PANTHER" id="PTHR10332">
    <property type="entry name" value="EQUILIBRATIVE NUCLEOSIDE TRANSPORTER"/>
    <property type="match status" value="1"/>
</dbReference>
<comment type="subcellular location">
    <subcellularLocation>
        <location evidence="1">Membrane</location>
        <topology evidence="1">Multi-pass membrane protein</topology>
    </subcellularLocation>
</comment>
<evidence type="ECO:0000256" key="3">
    <source>
        <dbReference type="ARBA" id="ARBA00022448"/>
    </source>
</evidence>
<keyword evidence="3" id="KW-0813">Transport</keyword>
<evidence type="ECO:0000256" key="4">
    <source>
        <dbReference type="ARBA" id="ARBA00022692"/>
    </source>
</evidence>
<dbReference type="GO" id="GO:0008504">
    <property type="term" value="F:monoamine transmembrane transporter activity"/>
    <property type="evidence" value="ECO:0007669"/>
    <property type="project" value="TreeGrafter"/>
</dbReference>
<organism evidence="8 9">
    <name type="scientific">Anabarilius grahami</name>
    <name type="common">Kanglang fish</name>
    <name type="synonym">Barilius grahami</name>
    <dbReference type="NCBI Taxonomy" id="495550"/>
    <lineage>
        <taxon>Eukaryota</taxon>
        <taxon>Metazoa</taxon>
        <taxon>Chordata</taxon>
        <taxon>Craniata</taxon>
        <taxon>Vertebrata</taxon>
        <taxon>Euteleostomi</taxon>
        <taxon>Actinopterygii</taxon>
        <taxon>Neopterygii</taxon>
        <taxon>Teleostei</taxon>
        <taxon>Ostariophysi</taxon>
        <taxon>Cypriniformes</taxon>
        <taxon>Xenocyprididae</taxon>
        <taxon>Xenocypridinae</taxon>
        <taxon>Xenocypridinae incertae sedis</taxon>
        <taxon>Anabarilius</taxon>
    </lineage>
</organism>
<feature type="transmembrane region" description="Helical" evidence="7">
    <location>
        <begin position="187"/>
        <end position="205"/>
    </location>
</feature>
<dbReference type="AlphaFoldDB" id="A0A3N0XKW2"/>
<evidence type="ECO:0000256" key="6">
    <source>
        <dbReference type="ARBA" id="ARBA00023136"/>
    </source>
</evidence>
<accession>A0A3N0XKW2</accession>
<evidence type="ECO:0000256" key="1">
    <source>
        <dbReference type="ARBA" id="ARBA00004141"/>
    </source>
</evidence>
<feature type="transmembrane region" description="Helical" evidence="7">
    <location>
        <begin position="217"/>
        <end position="237"/>
    </location>
</feature>
<keyword evidence="4 7" id="KW-0812">Transmembrane</keyword>
<proteinExistence type="inferred from homology"/>
<feature type="transmembrane region" description="Helical" evidence="7">
    <location>
        <begin position="340"/>
        <end position="361"/>
    </location>
</feature>
<dbReference type="InterPro" id="IPR002259">
    <property type="entry name" value="Eqnu_transpt"/>
</dbReference>
<evidence type="ECO:0000256" key="7">
    <source>
        <dbReference type="SAM" id="Phobius"/>
    </source>
</evidence>
<reference evidence="8 9" key="1">
    <citation type="submission" date="2018-10" db="EMBL/GenBank/DDBJ databases">
        <title>Genome assembly for a Yunnan-Guizhou Plateau 3E fish, Anabarilius grahami (Regan), and its evolutionary and genetic applications.</title>
        <authorList>
            <person name="Jiang W."/>
        </authorList>
    </citation>
    <scope>NUCLEOTIDE SEQUENCE [LARGE SCALE GENOMIC DNA]</scope>
    <source>
        <strain evidence="8">AG-KIZ</strain>
        <tissue evidence="8">Muscle</tissue>
    </source>
</reference>
<dbReference type="GO" id="GO:0005886">
    <property type="term" value="C:plasma membrane"/>
    <property type="evidence" value="ECO:0007669"/>
    <property type="project" value="TreeGrafter"/>
</dbReference>
<feature type="transmembrane region" description="Helical" evidence="7">
    <location>
        <begin position="148"/>
        <end position="167"/>
    </location>
</feature>
<gene>
    <name evidence="8" type="ORF">DPX16_5102</name>
</gene>
<dbReference type="Proteomes" id="UP000281406">
    <property type="component" value="Unassembled WGS sequence"/>
</dbReference>
<evidence type="ECO:0000313" key="8">
    <source>
        <dbReference type="EMBL" id="ROI62429.1"/>
    </source>
</evidence>
<evidence type="ECO:0000256" key="5">
    <source>
        <dbReference type="ARBA" id="ARBA00022989"/>
    </source>
</evidence>